<evidence type="ECO:0000313" key="2">
    <source>
        <dbReference type="Proteomes" id="UP000054978"/>
    </source>
</evidence>
<protein>
    <submittedName>
        <fullName evidence="1">Uncharacterized protein</fullName>
    </submittedName>
</protein>
<proteinExistence type="predicted"/>
<dbReference type="RefSeq" id="WP_279629076.1">
    <property type="nucleotide sequence ID" value="NZ_FCOB02000004.1"/>
</dbReference>
<dbReference type="AlphaFoldDB" id="A0A157ZWT9"/>
<accession>A0A157ZWT9</accession>
<name>A0A157ZWT9_9BURK</name>
<dbReference type="EMBL" id="FCOB02000004">
    <property type="protein sequence ID" value="SAK49965.1"/>
    <property type="molecule type" value="Genomic_DNA"/>
</dbReference>
<evidence type="ECO:0000313" key="1">
    <source>
        <dbReference type="EMBL" id="SAK49965.1"/>
    </source>
</evidence>
<dbReference type="Proteomes" id="UP000054978">
    <property type="component" value="Unassembled WGS sequence"/>
</dbReference>
<gene>
    <name evidence="1" type="ORF">AWB83_01106</name>
</gene>
<sequence>MHRAIFVLEHSFFSFGCFYRVDLRSRSGRLIETHYVKLSDIAWC</sequence>
<organism evidence="1 2">
    <name type="scientific">Caballeronia ptereochthonis</name>
    <dbReference type="NCBI Taxonomy" id="1777144"/>
    <lineage>
        <taxon>Bacteria</taxon>
        <taxon>Pseudomonadati</taxon>
        <taxon>Pseudomonadota</taxon>
        <taxon>Betaproteobacteria</taxon>
        <taxon>Burkholderiales</taxon>
        <taxon>Burkholderiaceae</taxon>
        <taxon>Caballeronia</taxon>
    </lineage>
</organism>
<comment type="caution">
    <text evidence="1">The sequence shown here is derived from an EMBL/GenBank/DDBJ whole genome shotgun (WGS) entry which is preliminary data.</text>
</comment>
<reference evidence="1" key="1">
    <citation type="submission" date="2016-01" db="EMBL/GenBank/DDBJ databases">
        <authorList>
            <person name="Peeters C."/>
        </authorList>
    </citation>
    <scope>NUCLEOTIDE SEQUENCE [LARGE SCALE GENOMIC DNA]</scope>
    <source>
        <strain evidence="1">LMG 29326</strain>
    </source>
</reference>
<keyword evidence="2" id="KW-1185">Reference proteome</keyword>